<keyword evidence="1" id="KW-0812">Transmembrane</keyword>
<proteinExistence type="predicted"/>
<feature type="transmembrane region" description="Helical" evidence="1">
    <location>
        <begin position="65"/>
        <end position="85"/>
    </location>
</feature>
<dbReference type="Proteomes" id="UP000712600">
    <property type="component" value="Unassembled WGS sequence"/>
</dbReference>
<reference evidence="2" key="1">
    <citation type="submission" date="2019-12" db="EMBL/GenBank/DDBJ databases">
        <title>Genome sequencing and annotation of Brassica cretica.</title>
        <authorList>
            <person name="Studholme D.J."/>
            <person name="Sarris P."/>
        </authorList>
    </citation>
    <scope>NUCLEOTIDE SEQUENCE</scope>
    <source>
        <strain evidence="2">PFS-109/04</strain>
        <tissue evidence="2">Leaf</tissue>
    </source>
</reference>
<keyword evidence="1" id="KW-1133">Transmembrane helix</keyword>
<comment type="caution">
    <text evidence="2">The sequence shown here is derived from an EMBL/GenBank/DDBJ whole genome shotgun (WGS) entry which is preliminary data.</text>
</comment>
<name>A0A8S9PEQ9_BRACR</name>
<organism evidence="2 3">
    <name type="scientific">Brassica cretica</name>
    <name type="common">Mustard</name>
    <dbReference type="NCBI Taxonomy" id="69181"/>
    <lineage>
        <taxon>Eukaryota</taxon>
        <taxon>Viridiplantae</taxon>
        <taxon>Streptophyta</taxon>
        <taxon>Embryophyta</taxon>
        <taxon>Tracheophyta</taxon>
        <taxon>Spermatophyta</taxon>
        <taxon>Magnoliopsida</taxon>
        <taxon>eudicotyledons</taxon>
        <taxon>Gunneridae</taxon>
        <taxon>Pentapetalae</taxon>
        <taxon>rosids</taxon>
        <taxon>malvids</taxon>
        <taxon>Brassicales</taxon>
        <taxon>Brassicaceae</taxon>
        <taxon>Brassiceae</taxon>
        <taxon>Brassica</taxon>
    </lineage>
</organism>
<dbReference type="AlphaFoldDB" id="A0A8S9PEQ9"/>
<accession>A0A8S9PEQ9</accession>
<gene>
    <name evidence="2" type="ORF">F2Q69_00005048</name>
</gene>
<evidence type="ECO:0000313" key="3">
    <source>
        <dbReference type="Proteomes" id="UP000712600"/>
    </source>
</evidence>
<protein>
    <submittedName>
        <fullName evidence="2">Uncharacterized protein</fullName>
    </submittedName>
</protein>
<evidence type="ECO:0000313" key="2">
    <source>
        <dbReference type="EMBL" id="KAF3511323.1"/>
    </source>
</evidence>
<evidence type="ECO:0000256" key="1">
    <source>
        <dbReference type="SAM" id="Phobius"/>
    </source>
</evidence>
<dbReference type="EMBL" id="QGKX02001521">
    <property type="protein sequence ID" value="KAF3511323.1"/>
    <property type="molecule type" value="Genomic_DNA"/>
</dbReference>
<keyword evidence="1" id="KW-0472">Membrane</keyword>
<sequence length="199" mass="22745">MASSTSPKIVSLCCSSYSSFDSLRLGRTTQFIVGRLLRFWDSRNIKKKALIAPNFNGHPQIQPCALFPIFILTIMAIPVVPYTMVKLSRAVSKKQRTIRCQCLECDSSGKFKRSLFKKNTLLLLNLPFPFAKAFVLLDHNHVMLYVALSSETHFAKIEKRSAADPKVTIVIRLHTFRGRQAKRQLWRKLVHGDKLRGNR</sequence>